<gene>
    <name evidence="2" type="ORF">SAMN00017477_1602</name>
</gene>
<protein>
    <submittedName>
        <fullName evidence="2">Uncharacterized protein</fullName>
    </submittedName>
</protein>
<dbReference type="Proteomes" id="UP000192368">
    <property type="component" value="Unassembled WGS sequence"/>
</dbReference>
<name>A0A1W1VAF4_PEPAS</name>
<evidence type="ECO:0000313" key="3">
    <source>
        <dbReference type="Proteomes" id="UP000192368"/>
    </source>
</evidence>
<evidence type="ECO:0000256" key="1">
    <source>
        <dbReference type="SAM" id="Phobius"/>
    </source>
</evidence>
<dbReference type="AlphaFoldDB" id="A0A1W1VAF4"/>
<accession>A0A1W1VAF4</accession>
<organism evidence="2 3">
    <name type="scientific">Peptoniphilus asaccharolyticus DSM 20463</name>
    <dbReference type="NCBI Taxonomy" id="573058"/>
    <lineage>
        <taxon>Bacteria</taxon>
        <taxon>Bacillati</taxon>
        <taxon>Bacillota</taxon>
        <taxon>Tissierellia</taxon>
        <taxon>Tissierellales</taxon>
        <taxon>Peptoniphilaceae</taxon>
        <taxon>Peptoniphilus</taxon>
    </lineage>
</organism>
<dbReference type="STRING" id="573058.SAMN00017477_1602"/>
<dbReference type="OrthoDB" id="1696114at2"/>
<keyword evidence="3" id="KW-1185">Reference proteome</keyword>
<evidence type="ECO:0000313" key="2">
    <source>
        <dbReference type="EMBL" id="SMB90266.1"/>
    </source>
</evidence>
<keyword evidence="1" id="KW-0472">Membrane</keyword>
<feature type="transmembrane region" description="Helical" evidence="1">
    <location>
        <begin position="7"/>
        <end position="25"/>
    </location>
</feature>
<keyword evidence="1" id="KW-1133">Transmembrane helix</keyword>
<reference evidence="3" key="1">
    <citation type="submission" date="2017-04" db="EMBL/GenBank/DDBJ databases">
        <authorList>
            <person name="Varghese N."/>
            <person name="Submissions S."/>
        </authorList>
    </citation>
    <scope>NUCLEOTIDE SEQUENCE [LARGE SCALE GENOMIC DNA]</scope>
    <source>
        <strain evidence="3">DSM 20463</strain>
    </source>
</reference>
<dbReference type="EMBL" id="FWWR01000011">
    <property type="protein sequence ID" value="SMB90266.1"/>
    <property type="molecule type" value="Genomic_DNA"/>
</dbReference>
<proteinExistence type="predicted"/>
<keyword evidence="1" id="KW-0812">Transmembrane</keyword>
<sequence>MNTNTRKIIALVALLLLGTVIYFYYRNTASREIVLDKKIKVTESAKSFHLSTNGLMIFDNNLYILNRDGDLIKTVKAKNVELEAFFANNYAFLYDQDLGRISQYQDSGEFIRNIKITDTLFNIKYENKNFILHTKYENGERLWCLTTDGKLKKIYESANSILAYDVKDMDTFVIAELKVETNGYTTNCVIKNSSKNKTYSNGSEVALAVKYSDSRVVMVTNKNLYAFEGDEVKSVEIPNMSDVAVVDRSVYLLHSGILSKYNSKLEEVTKHIVAANVEKLQQVSKSLYAYSNSDIAGNLLQRNEFYYRFPSEAEKIEISGIRIGVLQDGTVTLYKVTNGRNEVGEVNK</sequence>
<dbReference type="RefSeq" id="WP_084231166.1">
    <property type="nucleotide sequence ID" value="NZ_FWWR01000011.1"/>
</dbReference>